<feature type="domain" description="CENP-V/GFA" evidence="5">
    <location>
        <begin position="8"/>
        <end position="109"/>
    </location>
</feature>
<sequence>MKPPKLPMEGACRCGHTRIRITAAPLVTSACHCTGCQKMTGSAYSLSAMFPAEGFEVTEGAPVIGGLRGPDQRHHFCPDCMSWMFTTFPAMEAVVNLRATMLDDVSWFEPFVETMTDERLPWVRTPARHGFEGFPPIERFESLMAEFAQAQQGA</sequence>
<evidence type="ECO:0000256" key="3">
    <source>
        <dbReference type="ARBA" id="ARBA00022833"/>
    </source>
</evidence>
<keyword evidence="4" id="KW-0456">Lyase</keyword>
<dbReference type="RefSeq" id="WP_090110719.1">
    <property type="nucleotide sequence ID" value="NZ_FNAT01000002.1"/>
</dbReference>
<dbReference type="InterPro" id="IPR006913">
    <property type="entry name" value="CENP-V/GFA"/>
</dbReference>
<dbReference type="PROSITE" id="PS51257">
    <property type="entry name" value="PROKAR_LIPOPROTEIN"/>
    <property type="match status" value="1"/>
</dbReference>
<dbReference type="Gene3D" id="3.90.1590.10">
    <property type="entry name" value="glutathione-dependent formaldehyde- activating enzyme (gfa)"/>
    <property type="match status" value="1"/>
</dbReference>
<protein>
    <submittedName>
        <fullName evidence="6">Uncharacterized conserved protein</fullName>
    </submittedName>
</protein>
<dbReference type="Proteomes" id="UP000198922">
    <property type="component" value="Unassembled WGS sequence"/>
</dbReference>
<dbReference type="GO" id="GO:0016846">
    <property type="term" value="F:carbon-sulfur lyase activity"/>
    <property type="evidence" value="ECO:0007669"/>
    <property type="project" value="InterPro"/>
</dbReference>
<dbReference type="OrthoDB" id="9807246at2"/>
<dbReference type="PROSITE" id="PS51891">
    <property type="entry name" value="CENP_V_GFA"/>
    <property type="match status" value="1"/>
</dbReference>
<evidence type="ECO:0000313" key="6">
    <source>
        <dbReference type="EMBL" id="SDE39512.1"/>
    </source>
</evidence>
<dbReference type="SUPFAM" id="SSF51316">
    <property type="entry name" value="Mss4-like"/>
    <property type="match status" value="1"/>
</dbReference>
<dbReference type="PANTHER" id="PTHR33337:SF40">
    <property type="entry name" value="CENP-V_GFA DOMAIN-CONTAINING PROTEIN-RELATED"/>
    <property type="match status" value="1"/>
</dbReference>
<keyword evidence="7" id="KW-1185">Reference proteome</keyword>
<gene>
    <name evidence="6" type="ORF">SAMN04488567_1528</name>
</gene>
<evidence type="ECO:0000256" key="2">
    <source>
        <dbReference type="ARBA" id="ARBA00022723"/>
    </source>
</evidence>
<dbReference type="AlphaFoldDB" id="A0A1G7CJI9"/>
<evidence type="ECO:0000256" key="1">
    <source>
        <dbReference type="ARBA" id="ARBA00005495"/>
    </source>
</evidence>
<dbReference type="STRING" id="521013.SAMN04488567_1528"/>
<name>A0A1G7CJI9_9RHOB</name>
<comment type="similarity">
    <text evidence="1">Belongs to the Gfa family.</text>
</comment>
<keyword evidence="3" id="KW-0862">Zinc</keyword>
<organism evidence="6 7">
    <name type="scientific">Limimaricola pyoseonensis</name>
    <dbReference type="NCBI Taxonomy" id="521013"/>
    <lineage>
        <taxon>Bacteria</taxon>
        <taxon>Pseudomonadati</taxon>
        <taxon>Pseudomonadota</taxon>
        <taxon>Alphaproteobacteria</taxon>
        <taxon>Rhodobacterales</taxon>
        <taxon>Paracoccaceae</taxon>
        <taxon>Limimaricola</taxon>
    </lineage>
</organism>
<evidence type="ECO:0000313" key="7">
    <source>
        <dbReference type="Proteomes" id="UP000198922"/>
    </source>
</evidence>
<keyword evidence="2" id="KW-0479">Metal-binding</keyword>
<reference evidence="7" key="1">
    <citation type="submission" date="2016-10" db="EMBL/GenBank/DDBJ databases">
        <authorList>
            <person name="Varghese N."/>
            <person name="Submissions S."/>
        </authorList>
    </citation>
    <scope>NUCLEOTIDE SEQUENCE [LARGE SCALE GENOMIC DNA]</scope>
    <source>
        <strain evidence="7">DSM 21424</strain>
    </source>
</reference>
<dbReference type="Pfam" id="PF04828">
    <property type="entry name" value="GFA"/>
    <property type="match status" value="1"/>
</dbReference>
<dbReference type="InterPro" id="IPR011057">
    <property type="entry name" value="Mss4-like_sf"/>
</dbReference>
<dbReference type="GO" id="GO:0046872">
    <property type="term" value="F:metal ion binding"/>
    <property type="evidence" value="ECO:0007669"/>
    <property type="project" value="UniProtKB-KW"/>
</dbReference>
<proteinExistence type="inferred from homology"/>
<dbReference type="EMBL" id="FNAT01000002">
    <property type="protein sequence ID" value="SDE39512.1"/>
    <property type="molecule type" value="Genomic_DNA"/>
</dbReference>
<evidence type="ECO:0000259" key="5">
    <source>
        <dbReference type="PROSITE" id="PS51891"/>
    </source>
</evidence>
<dbReference type="PANTHER" id="PTHR33337">
    <property type="entry name" value="GFA DOMAIN-CONTAINING PROTEIN"/>
    <property type="match status" value="1"/>
</dbReference>
<evidence type="ECO:0000256" key="4">
    <source>
        <dbReference type="ARBA" id="ARBA00023239"/>
    </source>
</evidence>
<accession>A0A1G7CJI9</accession>